<evidence type="ECO:0000259" key="1">
    <source>
        <dbReference type="Pfam" id="PF03417"/>
    </source>
</evidence>
<dbReference type="AlphaFoldDB" id="A0A7W9SP98"/>
<evidence type="ECO:0000313" key="3">
    <source>
        <dbReference type="Proteomes" id="UP000520814"/>
    </source>
</evidence>
<dbReference type="Pfam" id="PF03417">
    <property type="entry name" value="AAT"/>
    <property type="match status" value="1"/>
</dbReference>
<sequence length="362" mass="40230">MLPLVTLRGTPLEQGRQHGAQLKDRVAANIAVYFDRFLRETLLEREQVHEIAAQYAGHIERQSPEYFAGMQGVAEGGGFDFLDIVALNVRYEILYYQFGKMAMAREAQADGCTLFALLPEVTTEKHLIIGQNWDWIPEVQGAVLHTHEPDGLETLAFTESGIVGAKVGFNSAGVGLAINGITTTDDDWSRFSRPAHVRFYEILRQRDFNDAVKVITGEPRACSTNFLIAQPPGFVLDIEAAPDTEGFLAPVEGVLTHANHFVNPAELGVAEPPNPRRIYSRRREARLAELLLAARPTTLESIQTALRDTQDDPFGLCRHRNLAEPPEQHYVTVTSAVMDLDARVLHLTDGPPDQSDYQTFSL</sequence>
<feature type="domain" description="Peptidase C45 hydrolase" evidence="1">
    <location>
        <begin position="122"/>
        <end position="347"/>
    </location>
</feature>
<dbReference type="EMBL" id="JACHGW010000002">
    <property type="protein sequence ID" value="MBB6050270.1"/>
    <property type="molecule type" value="Genomic_DNA"/>
</dbReference>
<gene>
    <name evidence="2" type="ORF">HNQ39_002061</name>
</gene>
<dbReference type="NCBIfam" id="NF040521">
    <property type="entry name" value="C45_proenzyme"/>
    <property type="match status" value="1"/>
</dbReference>
<dbReference type="InterPro" id="IPR047801">
    <property type="entry name" value="Peptidase_C45"/>
</dbReference>
<keyword evidence="2" id="KW-0808">Transferase</keyword>
<dbReference type="PANTHER" id="PTHR34180">
    <property type="entry name" value="PEPTIDASE C45"/>
    <property type="match status" value="1"/>
</dbReference>
<proteinExistence type="predicted"/>
<dbReference type="RefSeq" id="WP_184194908.1">
    <property type="nucleotide sequence ID" value="NZ_JACHGW010000002.1"/>
</dbReference>
<organism evidence="2 3">
    <name type="scientific">Armatimonas rosea</name>
    <dbReference type="NCBI Taxonomy" id="685828"/>
    <lineage>
        <taxon>Bacteria</taxon>
        <taxon>Bacillati</taxon>
        <taxon>Armatimonadota</taxon>
        <taxon>Armatimonadia</taxon>
        <taxon>Armatimonadales</taxon>
        <taxon>Armatimonadaceae</taxon>
        <taxon>Armatimonas</taxon>
    </lineage>
</organism>
<accession>A0A7W9SP98</accession>
<dbReference type="InterPro" id="IPR047794">
    <property type="entry name" value="C45_proenzyme-like"/>
</dbReference>
<evidence type="ECO:0000313" key="2">
    <source>
        <dbReference type="EMBL" id="MBB6050270.1"/>
    </source>
</evidence>
<keyword evidence="2" id="KW-0012">Acyltransferase</keyword>
<comment type="caution">
    <text evidence="2">The sequence shown here is derived from an EMBL/GenBank/DDBJ whole genome shotgun (WGS) entry which is preliminary data.</text>
</comment>
<keyword evidence="3" id="KW-1185">Reference proteome</keyword>
<dbReference type="Gene3D" id="3.60.60.10">
    <property type="entry name" value="Penicillin V Acylase, Chain A"/>
    <property type="match status" value="1"/>
</dbReference>
<dbReference type="GO" id="GO:0016746">
    <property type="term" value="F:acyltransferase activity"/>
    <property type="evidence" value="ECO:0007669"/>
    <property type="project" value="UniProtKB-KW"/>
</dbReference>
<dbReference type="Proteomes" id="UP000520814">
    <property type="component" value="Unassembled WGS sequence"/>
</dbReference>
<dbReference type="PANTHER" id="PTHR34180:SF1">
    <property type="entry name" value="BETA-ALANYL-DOPAMINE_CARCININE HYDROLASE"/>
    <property type="match status" value="1"/>
</dbReference>
<dbReference type="Gene3D" id="1.10.10.2120">
    <property type="match status" value="1"/>
</dbReference>
<dbReference type="InterPro" id="IPR005079">
    <property type="entry name" value="Peptidase_C45_hydrolase"/>
</dbReference>
<name>A0A7W9SP98_ARMRO</name>
<reference evidence="2 3" key="1">
    <citation type="submission" date="2020-08" db="EMBL/GenBank/DDBJ databases">
        <title>Genomic Encyclopedia of Type Strains, Phase IV (KMG-IV): sequencing the most valuable type-strain genomes for metagenomic binning, comparative biology and taxonomic classification.</title>
        <authorList>
            <person name="Goeker M."/>
        </authorList>
    </citation>
    <scope>NUCLEOTIDE SEQUENCE [LARGE SCALE GENOMIC DNA]</scope>
    <source>
        <strain evidence="2 3">DSM 23562</strain>
    </source>
</reference>
<protein>
    <submittedName>
        <fullName evidence="2">Isopenicillin-N N-acyltransferase-like protein</fullName>
    </submittedName>
</protein>